<sequence length="323" mass="36527">MWPFRRARKHDDVPTLRVDPAMGEPTARELITALERRDWRTARDLLTPVTDPDDHAFHVSVAADVPGVQEWIREWVEAEPRSTLPLLVQGAHAVYWAWEARGAQAASRTSQEQFREFWRRLKFAENCLDEVAARDPDDTTARAFLVTSARGRQVDRAEADRRFGEVVERHPGHRIAHEQMLQYRCAKWSGSHEEALEFARTASAGAPAGTPLGQLVSAAHLEVWLRLPAGEDDEYLRSDEVVAELNAAADHSVRHPDHRPRPGWPTLHNSFAMAFTLAGDHDSAAGQFAVIGDRVTNWPWQYLSGGTVTAFTRWRRVVTEHTD</sequence>
<dbReference type="Gene3D" id="1.25.40.10">
    <property type="entry name" value="Tetratricopeptide repeat domain"/>
    <property type="match status" value="1"/>
</dbReference>
<evidence type="ECO:0000313" key="1">
    <source>
        <dbReference type="EMBL" id="WDZ85176.1"/>
    </source>
</evidence>
<reference evidence="1 2" key="1">
    <citation type="submission" date="2023-02" db="EMBL/GenBank/DDBJ databases">
        <authorList>
            <person name="Mo P."/>
        </authorList>
    </citation>
    <scope>NUCLEOTIDE SEQUENCE [LARGE SCALE GENOMIC DNA]</scope>
    <source>
        <strain evidence="1 2">HUAS 3</strain>
    </source>
</reference>
<evidence type="ECO:0000313" key="2">
    <source>
        <dbReference type="Proteomes" id="UP001219605"/>
    </source>
</evidence>
<protein>
    <submittedName>
        <fullName evidence="1">DUF4034 domain-containing protein</fullName>
    </submittedName>
</protein>
<keyword evidence="2" id="KW-1185">Reference proteome</keyword>
<dbReference type="EMBL" id="CP118615">
    <property type="protein sequence ID" value="WDZ85176.1"/>
    <property type="molecule type" value="Genomic_DNA"/>
</dbReference>
<name>A0ABY7ZQ81_9ACTN</name>
<organism evidence="1 2">
    <name type="scientific">Micromonospora cathayae</name>
    <dbReference type="NCBI Taxonomy" id="3028804"/>
    <lineage>
        <taxon>Bacteria</taxon>
        <taxon>Bacillati</taxon>
        <taxon>Actinomycetota</taxon>
        <taxon>Actinomycetes</taxon>
        <taxon>Micromonosporales</taxon>
        <taxon>Micromonosporaceae</taxon>
        <taxon>Micromonospora</taxon>
    </lineage>
</organism>
<proteinExistence type="predicted"/>
<dbReference type="Proteomes" id="UP001219605">
    <property type="component" value="Chromosome"/>
</dbReference>
<dbReference type="RefSeq" id="WP_275031874.1">
    <property type="nucleotide sequence ID" value="NZ_CP118615.1"/>
</dbReference>
<dbReference type="InterPro" id="IPR011990">
    <property type="entry name" value="TPR-like_helical_dom_sf"/>
</dbReference>
<accession>A0ABY7ZQ81</accession>
<gene>
    <name evidence="1" type="ORF">PVK37_01530</name>
</gene>